<evidence type="ECO:0000256" key="1">
    <source>
        <dbReference type="SAM" id="SignalP"/>
    </source>
</evidence>
<keyword evidence="3" id="KW-1185">Reference proteome</keyword>
<sequence>MSVLTKSISIKPFVLKLCLSIFCLFCALHAQAQYDTLVVKGNGLLLLNETKVQIESAKMLDDIYDFKFEDVDREYIHLKEKYGWHPLPYFLRGLAEWWKITVNFEDKSQDPVFQAYMDTSIVYARKLYEYERTSLEGAFFLSAAYAFEARLLSERKEWTKAANIAKQALNYLEICKGKGGMSPELLFGDGLYNYYAEWIPENYAMLKPIMWFFPKGDKDLGIRQLTEVTQTAFFTRTEGQIFLMRMLAGDGKDLQRATQISEYLHKTYQDNPYFERYLARMLYSTARYDQMEEVCFSILNKIEQKKYGYSADDGRYAAFFLGQLYHARMMYVESEKYYQMTVNFVKQNEAYDMGYFHYALLGLMDISGKQGDYSKAKEYYKQLKKYAKRGDAVSKAARMRIKRYKKMAKK</sequence>
<proteinExistence type="predicted"/>
<name>A0ABN6L5W6_9BACT</name>
<keyword evidence="1" id="KW-0732">Signal</keyword>
<evidence type="ECO:0008006" key="4">
    <source>
        <dbReference type="Google" id="ProtNLM"/>
    </source>
</evidence>
<protein>
    <recommendedName>
        <fullName evidence="4">Tol-pal system protein YbgF</fullName>
    </recommendedName>
</protein>
<organism evidence="2 3">
    <name type="scientific">Persicobacter psychrovividus</name>
    <dbReference type="NCBI Taxonomy" id="387638"/>
    <lineage>
        <taxon>Bacteria</taxon>
        <taxon>Pseudomonadati</taxon>
        <taxon>Bacteroidota</taxon>
        <taxon>Cytophagia</taxon>
        <taxon>Cytophagales</taxon>
        <taxon>Persicobacteraceae</taxon>
        <taxon>Persicobacter</taxon>
    </lineage>
</organism>
<feature type="chain" id="PRO_5046341402" description="Tol-pal system protein YbgF" evidence="1">
    <location>
        <begin position="33"/>
        <end position="410"/>
    </location>
</feature>
<dbReference type="Gene3D" id="1.25.40.10">
    <property type="entry name" value="Tetratricopeptide repeat domain"/>
    <property type="match status" value="1"/>
</dbReference>
<dbReference type="InterPro" id="IPR011990">
    <property type="entry name" value="TPR-like_helical_dom_sf"/>
</dbReference>
<gene>
    <name evidence="2" type="ORF">PEPS_04590</name>
</gene>
<evidence type="ECO:0000313" key="2">
    <source>
        <dbReference type="EMBL" id="BDC98178.1"/>
    </source>
</evidence>
<feature type="signal peptide" evidence="1">
    <location>
        <begin position="1"/>
        <end position="32"/>
    </location>
</feature>
<evidence type="ECO:0000313" key="3">
    <source>
        <dbReference type="Proteomes" id="UP001354989"/>
    </source>
</evidence>
<dbReference type="EMBL" id="AP025292">
    <property type="protein sequence ID" value="BDC98178.1"/>
    <property type="molecule type" value="Genomic_DNA"/>
</dbReference>
<accession>A0ABN6L5W6</accession>
<dbReference type="RefSeq" id="WP_338397530.1">
    <property type="nucleotide sequence ID" value="NZ_AP025292.1"/>
</dbReference>
<dbReference type="Proteomes" id="UP001354989">
    <property type="component" value="Chromosome"/>
</dbReference>
<reference evidence="2 3" key="1">
    <citation type="submission" date="2021-12" db="EMBL/GenBank/DDBJ databases">
        <title>Genome sequencing of bacteria with rrn-lacking chromosome and rrn-plasmid.</title>
        <authorList>
            <person name="Anda M."/>
            <person name="Iwasaki W."/>
        </authorList>
    </citation>
    <scope>NUCLEOTIDE SEQUENCE [LARGE SCALE GENOMIC DNA]</scope>
    <source>
        <strain evidence="2 3">NBRC 101262</strain>
    </source>
</reference>